<dbReference type="KEGG" id="fas:105272666"/>
<keyword evidence="2" id="KW-1185">Reference proteome</keyword>
<sequence length="318" mass="35678">MDLPKFSGQYKEWKSFIDGFKMMVGQKRNITPIEKMIRLEGCLVGDARTIIANLTTTNEHYEIAMQKLTNRYDNQRLIVTSLLTNLMSMTPMSNKSAKGLSEVIDITTSTLDGLKALHINIEGWDAIINHLLRTAIDPGTREKWEEKLGASTTVPPLQEFMEFLKARANPLESVDDKNQTNPTTGKSHNYGKSNVIRKSTVHTHTASSTNTRREKRSEIVPANQVGSKDKSCVLCKGNHFIGYACTKFKDMTLKQRRETIQQPNLCWNCRGPHKVENCSSEQTCQICASHHHILIHETKNIASASEKTGTSTSSSPNN</sequence>
<evidence type="ECO:0000313" key="3">
    <source>
        <dbReference type="RefSeq" id="XP_011313172.1"/>
    </source>
</evidence>
<protein>
    <submittedName>
        <fullName evidence="3">Uncharacterized protein</fullName>
    </submittedName>
</protein>
<reference evidence="3" key="1">
    <citation type="submission" date="2025-08" db="UniProtKB">
        <authorList>
            <consortium name="RefSeq"/>
        </authorList>
    </citation>
    <scope>IDENTIFICATION</scope>
    <source>
        <strain evidence="3">USDA-PBARC FA_bdor</strain>
        <tissue evidence="3">Whole organism</tissue>
    </source>
</reference>
<evidence type="ECO:0000313" key="2">
    <source>
        <dbReference type="Proteomes" id="UP000694866"/>
    </source>
</evidence>
<dbReference type="Pfam" id="PF03564">
    <property type="entry name" value="DUF1759"/>
    <property type="match status" value="1"/>
</dbReference>
<feature type="region of interest" description="Disordered" evidence="1">
    <location>
        <begin position="171"/>
        <end position="217"/>
    </location>
</feature>
<dbReference type="Proteomes" id="UP000694866">
    <property type="component" value="Unplaced"/>
</dbReference>
<organism evidence="2 3">
    <name type="scientific">Fopius arisanus</name>
    <dbReference type="NCBI Taxonomy" id="64838"/>
    <lineage>
        <taxon>Eukaryota</taxon>
        <taxon>Metazoa</taxon>
        <taxon>Ecdysozoa</taxon>
        <taxon>Arthropoda</taxon>
        <taxon>Hexapoda</taxon>
        <taxon>Insecta</taxon>
        <taxon>Pterygota</taxon>
        <taxon>Neoptera</taxon>
        <taxon>Endopterygota</taxon>
        <taxon>Hymenoptera</taxon>
        <taxon>Apocrita</taxon>
        <taxon>Ichneumonoidea</taxon>
        <taxon>Braconidae</taxon>
        <taxon>Opiinae</taxon>
        <taxon>Fopius</taxon>
    </lineage>
</organism>
<dbReference type="PANTHER" id="PTHR47331">
    <property type="entry name" value="PHD-TYPE DOMAIN-CONTAINING PROTEIN"/>
    <property type="match status" value="1"/>
</dbReference>
<gene>
    <name evidence="3" type="primary">LOC105272666</name>
</gene>
<accession>A0A9R1TP83</accession>
<dbReference type="GeneID" id="105272666"/>
<dbReference type="InterPro" id="IPR005312">
    <property type="entry name" value="DUF1759"/>
</dbReference>
<dbReference type="RefSeq" id="XP_011313172.1">
    <property type="nucleotide sequence ID" value="XM_011314870.1"/>
</dbReference>
<feature type="compositionally biased region" description="Polar residues" evidence="1">
    <location>
        <begin position="179"/>
        <end position="192"/>
    </location>
</feature>
<dbReference type="OrthoDB" id="7553315at2759"/>
<evidence type="ECO:0000256" key="1">
    <source>
        <dbReference type="SAM" id="MobiDB-lite"/>
    </source>
</evidence>
<dbReference type="AlphaFoldDB" id="A0A9R1TP83"/>
<name>A0A9R1TP83_9HYME</name>
<dbReference type="PANTHER" id="PTHR47331:SF1">
    <property type="entry name" value="GAG-LIKE PROTEIN"/>
    <property type="match status" value="1"/>
</dbReference>
<proteinExistence type="predicted"/>